<accession>B4D9T6</accession>
<dbReference type="SUPFAM" id="SSF53850">
    <property type="entry name" value="Periplasmic binding protein-like II"/>
    <property type="match status" value="1"/>
</dbReference>
<organism evidence="6 7">
    <name type="scientific">Chthoniobacter flavus Ellin428</name>
    <dbReference type="NCBI Taxonomy" id="497964"/>
    <lineage>
        <taxon>Bacteria</taxon>
        <taxon>Pseudomonadati</taxon>
        <taxon>Verrucomicrobiota</taxon>
        <taxon>Spartobacteria</taxon>
        <taxon>Chthoniobacterales</taxon>
        <taxon>Chthoniobacteraceae</taxon>
        <taxon>Chthoniobacter</taxon>
    </lineage>
</organism>
<dbReference type="Pfam" id="PF09084">
    <property type="entry name" value="NMT1"/>
    <property type="match status" value="1"/>
</dbReference>
<evidence type="ECO:0000256" key="1">
    <source>
        <dbReference type="ARBA" id="ARBA00004418"/>
    </source>
</evidence>
<dbReference type="PROSITE" id="PS51257">
    <property type="entry name" value="PROKAR_LIPOPROTEIN"/>
    <property type="match status" value="1"/>
</dbReference>
<evidence type="ECO:0000259" key="5">
    <source>
        <dbReference type="Pfam" id="PF09084"/>
    </source>
</evidence>
<evidence type="ECO:0000313" key="7">
    <source>
        <dbReference type="Proteomes" id="UP000005824"/>
    </source>
</evidence>
<dbReference type="PANTHER" id="PTHR30024">
    <property type="entry name" value="ALIPHATIC SULFONATES-BINDING PROTEIN-RELATED"/>
    <property type="match status" value="1"/>
</dbReference>
<feature type="signal peptide" evidence="4">
    <location>
        <begin position="1"/>
        <end position="24"/>
    </location>
</feature>
<gene>
    <name evidence="6" type="ORF">CfE428DRAFT_5676</name>
</gene>
<dbReference type="PANTHER" id="PTHR30024:SF47">
    <property type="entry name" value="TAURINE-BINDING PERIPLASMIC PROTEIN"/>
    <property type="match status" value="1"/>
</dbReference>
<evidence type="ECO:0000256" key="2">
    <source>
        <dbReference type="ARBA" id="ARBA00010742"/>
    </source>
</evidence>
<dbReference type="RefSeq" id="WP_006982997.1">
    <property type="nucleotide sequence ID" value="NZ_ABVL01000027.1"/>
</dbReference>
<dbReference type="Proteomes" id="UP000005824">
    <property type="component" value="Unassembled WGS sequence"/>
</dbReference>
<dbReference type="Gene3D" id="3.40.190.10">
    <property type="entry name" value="Periplasmic binding protein-like II"/>
    <property type="match status" value="2"/>
</dbReference>
<evidence type="ECO:0000313" key="6">
    <source>
        <dbReference type="EMBL" id="EDY16867.1"/>
    </source>
</evidence>
<comment type="subcellular location">
    <subcellularLocation>
        <location evidence="1">Periplasm</location>
    </subcellularLocation>
</comment>
<feature type="domain" description="SsuA/THI5-like" evidence="5">
    <location>
        <begin position="45"/>
        <end position="255"/>
    </location>
</feature>
<dbReference type="eggNOG" id="COG0715">
    <property type="taxonomic scope" value="Bacteria"/>
</dbReference>
<dbReference type="AlphaFoldDB" id="B4D9T6"/>
<comment type="similarity">
    <text evidence="2">Belongs to the bacterial solute-binding protein SsuA/TauA family.</text>
</comment>
<dbReference type="InterPro" id="IPR015168">
    <property type="entry name" value="SsuA/THI5"/>
</dbReference>
<protein>
    <submittedName>
        <fullName evidence="6">NMT1/THI5 like domain protein</fullName>
    </submittedName>
</protein>
<dbReference type="EMBL" id="ABVL01000027">
    <property type="protein sequence ID" value="EDY16867.1"/>
    <property type="molecule type" value="Genomic_DNA"/>
</dbReference>
<dbReference type="GO" id="GO:0042597">
    <property type="term" value="C:periplasmic space"/>
    <property type="evidence" value="ECO:0007669"/>
    <property type="project" value="UniProtKB-SubCell"/>
</dbReference>
<reference evidence="6 7" key="1">
    <citation type="journal article" date="2011" name="J. Bacteriol.">
        <title>Genome sequence of Chthoniobacter flavus Ellin428, an aerobic heterotrophic soil bacterium.</title>
        <authorList>
            <person name="Kant R."/>
            <person name="van Passel M.W."/>
            <person name="Palva A."/>
            <person name="Lucas S."/>
            <person name="Lapidus A."/>
            <person name="Glavina Del Rio T."/>
            <person name="Dalin E."/>
            <person name="Tice H."/>
            <person name="Bruce D."/>
            <person name="Goodwin L."/>
            <person name="Pitluck S."/>
            <person name="Larimer F.W."/>
            <person name="Land M.L."/>
            <person name="Hauser L."/>
            <person name="Sangwan P."/>
            <person name="de Vos W.M."/>
            <person name="Janssen P.H."/>
            <person name="Smidt H."/>
        </authorList>
    </citation>
    <scope>NUCLEOTIDE SEQUENCE [LARGE SCALE GENOMIC DNA]</scope>
    <source>
        <strain evidence="6 7">Ellin428</strain>
    </source>
</reference>
<keyword evidence="3 4" id="KW-0732">Signal</keyword>
<dbReference type="InParanoid" id="B4D9T6"/>
<comment type="caution">
    <text evidence="6">The sequence shown here is derived from an EMBL/GenBank/DDBJ whole genome shotgun (WGS) entry which is preliminary data.</text>
</comment>
<name>B4D9T6_9BACT</name>
<dbReference type="STRING" id="497964.CfE428DRAFT_5676"/>
<sequence>MPSFKLIAFALFCAAFLGSCNREADYVPDSSHKIRVGYIGITCEAPIFAAVENGFFKEEGLDVEMVKCDWSQYKDVLALGGFDITHHLIMYFLKPIEQGLDVKISGGIHTGCLRVQAAPNGPIKSARDLKGKRIGVPGMGTPPFIFCNRVLGANGIDAKRDVEWRVFPAGELGLALQKGEVDAIADSEPIGTLLQAQGLVYNVADQGHDAPYKDEYCCAVIINGKYLRHNPKNCAAATRALLKGAKWVQANPRAAARLSVEKKYLASNPELNTSAIGNLLYLPSVSGAEKAVYSAAREMKTVGMLSSRTDVDALAQKAFVQLDGVTDDWIKTIQVQKIADGQIPPDQPLRLAQEIGLMTDRLRVATCCGPAKKK</sequence>
<proteinExistence type="inferred from homology"/>
<feature type="chain" id="PRO_5002802645" evidence="4">
    <location>
        <begin position="25"/>
        <end position="374"/>
    </location>
</feature>
<evidence type="ECO:0000256" key="3">
    <source>
        <dbReference type="ARBA" id="ARBA00022729"/>
    </source>
</evidence>
<keyword evidence="7" id="KW-1185">Reference proteome</keyword>
<evidence type="ECO:0000256" key="4">
    <source>
        <dbReference type="SAM" id="SignalP"/>
    </source>
</evidence>